<gene>
    <name evidence="1" type="ORF">SAMN05216188_125110</name>
</gene>
<reference evidence="2" key="1">
    <citation type="submission" date="2016-10" db="EMBL/GenBank/DDBJ databases">
        <authorList>
            <person name="Varghese N."/>
            <person name="Submissions S."/>
        </authorList>
    </citation>
    <scope>NUCLEOTIDE SEQUENCE [LARGE SCALE GENOMIC DNA]</scope>
    <source>
        <strain evidence="2">CGMCC 4.3525</strain>
    </source>
</reference>
<accession>A0A1H9VBY6</accession>
<protein>
    <submittedName>
        <fullName evidence="1">Uncharacterized protein</fullName>
    </submittedName>
</protein>
<dbReference type="EMBL" id="FOFR01000025">
    <property type="protein sequence ID" value="SES19195.1"/>
    <property type="molecule type" value="Genomic_DNA"/>
</dbReference>
<organism evidence="1 2">
    <name type="scientific">Lentzea xinjiangensis</name>
    <dbReference type="NCBI Taxonomy" id="402600"/>
    <lineage>
        <taxon>Bacteria</taxon>
        <taxon>Bacillati</taxon>
        <taxon>Actinomycetota</taxon>
        <taxon>Actinomycetes</taxon>
        <taxon>Pseudonocardiales</taxon>
        <taxon>Pseudonocardiaceae</taxon>
        <taxon>Lentzea</taxon>
    </lineage>
</organism>
<dbReference type="AlphaFoldDB" id="A0A1H9VBY6"/>
<evidence type="ECO:0000313" key="1">
    <source>
        <dbReference type="EMBL" id="SES19195.1"/>
    </source>
</evidence>
<proteinExistence type="predicted"/>
<sequence length="170" mass="18461">MDAMKQMARLIRMRNRVDADLAALIGRPATAWHIGRWIAAQVFGVELEKSATKAIGGRLPDGRTVGVRWYLKQEGVLDLRDGGPDLYLVLAGPKAPAASSRDTVRPMVIDAVYLFDAAAVVADLKSRGRKAVTASSVRAELWDAAEIYPRHNPAFPLTGEQRALLAELGS</sequence>
<name>A0A1H9VBY6_9PSEU</name>
<keyword evidence="2" id="KW-1185">Reference proteome</keyword>
<dbReference type="STRING" id="402600.SAMN05216188_125110"/>
<evidence type="ECO:0000313" key="2">
    <source>
        <dbReference type="Proteomes" id="UP000199352"/>
    </source>
</evidence>
<dbReference type="Proteomes" id="UP000199352">
    <property type="component" value="Unassembled WGS sequence"/>
</dbReference>
<dbReference type="OrthoDB" id="2989189at2"/>